<dbReference type="InterPro" id="IPR007197">
    <property type="entry name" value="rSAM"/>
</dbReference>
<dbReference type="Pfam" id="PF04055">
    <property type="entry name" value="Radical_SAM"/>
    <property type="match status" value="1"/>
</dbReference>
<dbReference type="SFLD" id="SFLDG01069">
    <property type="entry name" value="UPF0313"/>
    <property type="match status" value="1"/>
</dbReference>
<dbReference type="PANTHER" id="PTHR32331:SF0">
    <property type="entry name" value="UPF0313 PROTEIN YGIQ"/>
    <property type="match status" value="1"/>
</dbReference>
<evidence type="ECO:0000256" key="3">
    <source>
        <dbReference type="ARBA" id="ARBA00022723"/>
    </source>
</evidence>
<dbReference type="InterPro" id="IPR058240">
    <property type="entry name" value="rSAM_sf"/>
</dbReference>
<feature type="compositionally biased region" description="Polar residues" evidence="7">
    <location>
        <begin position="697"/>
        <end position="708"/>
    </location>
</feature>
<dbReference type="PROSITE" id="PS51918">
    <property type="entry name" value="RADICAL_SAM"/>
    <property type="match status" value="1"/>
</dbReference>
<feature type="region of interest" description="Disordered" evidence="7">
    <location>
        <begin position="686"/>
        <end position="755"/>
    </location>
</feature>
<dbReference type="PROSITE" id="PS01278">
    <property type="entry name" value="MTTASE_RADICAL"/>
    <property type="match status" value="1"/>
</dbReference>
<dbReference type="Pfam" id="PF08497">
    <property type="entry name" value="Radical_SAM_N"/>
    <property type="match status" value="1"/>
</dbReference>
<keyword evidence="4 6" id="KW-0408">Iron</keyword>
<reference evidence="9 10" key="1">
    <citation type="submission" date="2019-03" db="EMBL/GenBank/DDBJ databases">
        <title>Freshwater and sediment microbial communities from various areas in North America, analyzing microbe dynamics in response to fracking.</title>
        <authorList>
            <person name="Lamendella R."/>
        </authorList>
    </citation>
    <scope>NUCLEOTIDE SEQUENCE [LARGE SCALE GENOMIC DNA]</scope>
    <source>
        <strain evidence="9 10">74A</strain>
    </source>
</reference>
<evidence type="ECO:0000256" key="7">
    <source>
        <dbReference type="SAM" id="MobiDB-lite"/>
    </source>
</evidence>
<organism evidence="9 10">
    <name type="scientific">Shewanella fodinae</name>
    <dbReference type="NCBI Taxonomy" id="552357"/>
    <lineage>
        <taxon>Bacteria</taxon>
        <taxon>Pseudomonadati</taxon>
        <taxon>Pseudomonadota</taxon>
        <taxon>Gammaproteobacteria</taxon>
        <taxon>Alteromonadales</taxon>
        <taxon>Shewanellaceae</taxon>
        <taxon>Shewanella</taxon>
    </lineage>
</organism>
<dbReference type="HAMAP" id="MF_01251">
    <property type="entry name" value="UPF0313"/>
    <property type="match status" value="1"/>
</dbReference>
<evidence type="ECO:0000256" key="2">
    <source>
        <dbReference type="ARBA" id="ARBA00022691"/>
    </source>
</evidence>
<dbReference type="InterPro" id="IPR023404">
    <property type="entry name" value="rSAM_horseshoe"/>
</dbReference>
<dbReference type="PANTHER" id="PTHR32331">
    <property type="entry name" value="UPF0313 PROTEIN YGIQ"/>
    <property type="match status" value="1"/>
</dbReference>
<keyword evidence="5 6" id="KW-0411">Iron-sulfur</keyword>
<comment type="cofactor">
    <cofactor evidence="6">
        <name>[4Fe-4S] cluster</name>
        <dbReference type="ChEBI" id="CHEBI:49883"/>
    </cofactor>
    <text evidence="6">Binds 1 [4Fe-4S] cluster. The cluster is coordinated with 3 cysteines and an exchangeable S-adenosyl-L-methionine.</text>
</comment>
<gene>
    <name evidence="9" type="ORF">EDC91_13035</name>
</gene>
<dbReference type="GO" id="GO:0005506">
    <property type="term" value="F:iron ion binding"/>
    <property type="evidence" value="ECO:0007669"/>
    <property type="project" value="UniProtKB-UniRule"/>
</dbReference>
<evidence type="ECO:0000259" key="8">
    <source>
        <dbReference type="PROSITE" id="PS51918"/>
    </source>
</evidence>
<dbReference type="GO" id="GO:0003824">
    <property type="term" value="F:catalytic activity"/>
    <property type="evidence" value="ECO:0007669"/>
    <property type="project" value="InterPro"/>
</dbReference>
<comment type="caution">
    <text evidence="9">The sequence shown here is derived from an EMBL/GenBank/DDBJ whole genome shotgun (WGS) entry which is preliminary data.</text>
</comment>
<evidence type="ECO:0000256" key="1">
    <source>
        <dbReference type="ARBA" id="ARBA00022485"/>
    </source>
</evidence>
<feature type="compositionally biased region" description="Polar residues" evidence="7">
    <location>
        <begin position="715"/>
        <end position="729"/>
    </location>
</feature>
<dbReference type="InterPro" id="IPR022946">
    <property type="entry name" value="UPF0313"/>
</dbReference>
<dbReference type="Pfam" id="PF11842">
    <property type="entry name" value="DUF3362"/>
    <property type="match status" value="1"/>
</dbReference>
<dbReference type="Proteomes" id="UP000294832">
    <property type="component" value="Unassembled WGS sequence"/>
</dbReference>
<dbReference type="AlphaFoldDB" id="A0A4R2F395"/>
<dbReference type="OrthoDB" id="9803479at2"/>
<feature type="binding site" evidence="6">
    <location>
        <position position="391"/>
    </location>
    <ligand>
        <name>[4Fe-4S] cluster</name>
        <dbReference type="ChEBI" id="CHEBI:49883"/>
        <note>4Fe-4S-S-AdoMet</note>
    </ligand>
</feature>
<dbReference type="InterPro" id="IPR006638">
    <property type="entry name" value="Elp3/MiaA/NifB-like_rSAM"/>
</dbReference>
<dbReference type="SUPFAM" id="SSF102114">
    <property type="entry name" value="Radical SAM enzymes"/>
    <property type="match status" value="1"/>
</dbReference>
<dbReference type="EMBL" id="SLWF01000030">
    <property type="protein sequence ID" value="TCN80760.1"/>
    <property type="molecule type" value="Genomic_DNA"/>
</dbReference>
<accession>A0A4R2F395</accession>
<evidence type="ECO:0000313" key="10">
    <source>
        <dbReference type="Proteomes" id="UP000294832"/>
    </source>
</evidence>
<evidence type="ECO:0000256" key="6">
    <source>
        <dbReference type="HAMAP-Rule" id="MF_01251"/>
    </source>
</evidence>
<feature type="binding site" evidence="6">
    <location>
        <position position="388"/>
    </location>
    <ligand>
        <name>[4Fe-4S] cluster</name>
        <dbReference type="ChEBI" id="CHEBI:49883"/>
        <note>4Fe-4S-S-AdoMet</note>
    </ligand>
</feature>
<evidence type="ECO:0000256" key="4">
    <source>
        <dbReference type="ARBA" id="ARBA00023004"/>
    </source>
</evidence>
<dbReference type="NCBIfam" id="TIGR03904">
    <property type="entry name" value="SAM_YgiQ"/>
    <property type="match status" value="1"/>
</dbReference>
<keyword evidence="3 6" id="KW-0479">Metal-binding</keyword>
<dbReference type="SFLD" id="SFLDS00029">
    <property type="entry name" value="Radical_SAM"/>
    <property type="match status" value="1"/>
</dbReference>
<feature type="binding site" evidence="6">
    <location>
        <position position="384"/>
    </location>
    <ligand>
        <name>[4Fe-4S] cluster</name>
        <dbReference type="ChEBI" id="CHEBI:49883"/>
        <note>4Fe-4S-S-AdoMet</note>
    </ligand>
</feature>
<name>A0A4R2F395_9GAMM</name>
<dbReference type="GO" id="GO:0051539">
    <property type="term" value="F:4 iron, 4 sulfur cluster binding"/>
    <property type="evidence" value="ECO:0007669"/>
    <property type="project" value="UniProtKB-KW"/>
</dbReference>
<keyword evidence="10" id="KW-1185">Reference proteome</keyword>
<dbReference type="InterPro" id="IPR024560">
    <property type="entry name" value="UPF0313_C"/>
</dbReference>
<evidence type="ECO:0000256" key="5">
    <source>
        <dbReference type="ARBA" id="ARBA00023014"/>
    </source>
</evidence>
<keyword evidence="2 6" id="KW-0949">S-adenosyl-L-methionine</keyword>
<protein>
    <submittedName>
        <fullName evidence="9">Putative radical SAM protein YgiQ</fullName>
    </submittedName>
</protein>
<evidence type="ECO:0000313" key="9">
    <source>
        <dbReference type="EMBL" id="TCN80760.1"/>
    </source>
</evidence>
<dbReference type="RefSeq" id="WP_133040101.1">
    <property type="nucleotide sequence ID" value="NZ_SLWF01000030.1"/>
</dbReference>
<dbReference type="InterPro" id="IPR020612">
    <property type="entry name" value="Methylthiotransferase_CS"/>
</dbReference>
<proteinExistence type="inferred from homology"/>
<keyword evidence="1 6" id="KW-0004">4Fe-4S</keyword>
<dbReference type="SMART" id="SM00729">
    <property type="entry name" value="Elp3"/>
    <property type="match status" value="1"/>
</dbReference>
<comment type="similarity">
    <text evidence="6">Belongs to the UPF0313 family.</text>
</comment>
<sequence>MQVESSLFRYPRYRADLKPAPFLPMSRKEMQQLGWDSCDVIVVTGDAYVDHPSFGMAVIGRMLEAQGFRVGIIDQPDWQSKDDFMRLGRPNLFFGVTAGNMDSMINRYTADRKLRTDDAYTPGNVGGKRPDRAVTVYTQRCKEAYKEVPVIIGGIEASLRRIAHYDYWQDKVRRSVLFDSKADLLIYGNAERPLAEVAHRLAKGDDISEMQDIRGTAVLRKTALPEWKGVDSRKIDQLHKIDPIPNPYGADDVGCQNLSGPSNNKVFDNDAPQAISVQPPKPKPWEKTYVLLPAFERVSDDRFLYAHASRVLHQETNPGCARALFQMHGDRGVWVNPPAFPLNTDEMDAVFDLPYQRVQHPAYGKQKIPAYDMIKTSINIMRGCFGGCSFCSITEHEGRIIQSRSQDSIIREIKDIQQKVPGFTGVISDLGGPTANMYRLGCKSEKAEKTCRRLSCVFPAICGHLDTDHQHTIDLYRAARDVPGIKKVLIASGVRYDLAIEDPRYVKELVKHHVGGYLKIAPEHTEEGPLSKMMKPGMGTYDKFKEMFDQYSKEAGKEQFLIPYFISAHPGTTDEDMLNLALWLKARKFKLDQVQNFYPSPMANATTMYHTGLNSLRNVKHDSEAVFIPKKGRQRRLHKALLRYHDPQGWPLIREALINMKREDLIGTGPQHLVPPEGRAEQFARKQGNKPAAKGQQGLTRFSSNQFASDDKPAQSKTANKRPNNSASDNKGAAKPARGNGRPGARPVFGKKKPA</sequence>
<dbReference type="InterPro" id="IPR013704">
    <property type="entry name" value="UPF0313_N"/>
</dbReference>
<dbReference type="Gene3D" id="3.80.30.20">
    <property type="entry name" value="tm_1862 like domain"/>
    <property type="match status" value="1"/>
</dbReference>
<feature type="domain" description="Radical SAM core" evidence="8">
    <location>
        <begin position="370"/>
        <end position="648"/>
    </location>
</feature>